<dbReference type="Gene3D" id="3.40.50.720">
    <property type="entry name" value="NAD(P)-binding Rossmann-like Domain"/>
    <property type="match status" value="2"/>
</dbReference>
<dbReference type="GO" id="GO:0016491">
    <property type="term" value="F:oxidoreductase activity"/>
    <property type="evidence" value="ECO:0007669"/>
    <property type="project" value="UniProtKB-KW"/>
</dbReference>
<evidence type="ECO:0000259" key="3">
    <source>
        <dbReference type="Pfam" id="PF02826"/>
    </source>
</evidence>
<dbReference type="Proteomes" id="UP000295525">
    <property type="component" value="Unassembled WGS sequence"/>
</dbReference>
<keyword evidence="4" id="KW-0670">Pyruvate</keyword>
<gene>
    <name evidence="4" type="ORF">EDC26_101354</name>
</gene>
<evidence type="ECO:0000313" key="4">
    <source>
        <dbReference type="EMBL" id="TCT11126.1"/>
    </source>
</evidence>
<protein>
    <submittedName>
        <fullName evidence="4">Glyoxylate/hydroxypyruvate reductase A</fullName>
    </submittedName>
</protein>
<evidence type="ECO:0000313" key="5">
    <source>
        <dbReference type="Proteomes" id="UP000295525"/>
    </source>
</evidence>
<dbReference type="InterPro" id="IPR006140">
    <property type="entry name" value="D-isomer_DH_NAD-bd"/>
</dbReference>
<dbReference type="AlphaFoldDB" id="A0A4R3MCI6"/>
<dbReference type="SUPFAM" id="SSF52283">
    <property type="entry name" value="Formate/glycerate dehydrogenase catalytic domain-like"/>
    <property type="match status" value="1"/>
</dbReference>
<organism evidence="4 5">
    <name type="scientific">Paralcaligenes ureilyticus</name>
    <dbReference type="NCBI Taxonomy" id="627131"/>
    <lineage>
        <taxon>Bacteria</taxon>
        <taxon>Pseudomonadati</taxon>
        <taxon>Pseudomonadota</taxon>
        <taxon>Betaproteobacteria</taxon>
        <taxon>Burkholderiales</taxon>
        <taxon>Alcaligenaceae</taxon>
        <taxon>Paralcaligenes</taxon>
    </lineage>
</organism>
<evidence type="ECO:0000256" key="1">
    <source>
        <dbReference type="ARBA" id="ARBA00023002"/>
    </source>
</evidence>
<reference evidence="4 5" key="1">
    <citation type="submission" date="2019-03" db="EMBL/GenBank/DDBJ databases">
        <title>Genomic Encyclopedia of Type Strains, Phase IV (KMG-IV): sequencing the most valuable type-strain genomes for metagenomic binning, comparative biology and taxonomic classification.</title>
        <authorList>
            <person name="Goeker M."/>
        </authorList>
    </citation>
    <scope>NUCLEOTIDE SEQUENCE [LARGE SCALE GENOMIC DNA]</scope>
    <source>
        <strain evidence="4 5">DSM 24591</strain>
    </source>
</reference>
<dbReference type="GO" id="GO:0051287">
    <property type="term" value="F:NAD binding"/>
    <property type="evidence" value="ECO:0007669"/>
    <property type="project" value="InterPro"/>
</dbReference>
<comment type="caution">
    <text evidence="4">The sequence shown here is derived from an EMBL/GenBank/DDBJ whole genome shotgun (WGS) entry which is preliminary data.</text>
</comment>
<keyword evidence="5" id="KW-1185">Reference proteome</keyword>
<dbReference type="PANTHER" id="PTHR43333">
    <property type="entry name" value="2-HACID_DH_C DOMAIN-CONTAINING PROTEIN"/>
    <property type="match status" value="1"/>
</dbReference>
<dbReference type="SUPFAM" id="SSF51735">
    <property type="entry name" value="NAD(P)-binding Rossmann-fold domains"/>
    <property type="match status" value="1"/>
</dbReference>
<keyword evidence="1" id="KW-0560">Oxidoreductase</keyword>
<dbReference type="PANTHER" id="PTHR43333:SF1">
    <property type="entry name" value="D-ISOMER SPECIFIC 2-HYDROXYACID DEHYDROGENASE NAD-BINDING DOMAIN-CONTAINING PROTEIN"/>
    <property type="match status" value="1"/>
</dbReference>
<name>A0A4R3MCI6_9BURK</name>
<dbReference type="EMBL" id="SMAJ01000001">
    <property type="protein sequence ID" value="TCT11126.1"/>
    <property type="molecule type" value="Genomic_DNA"/>
</dbReference>
<dbReference type="CDD" id="cd12164">
    <property type="entry name" value="GDH_like_2"/>
    <property type="match status" value="1"/>
</dbReference>
<evidence type="ECO:0000256" key="2">
    <source>
        <dbReference type="ARBA" id="ARBA00023027"/>
    </source>
</evidence>
<dbReference type="RefSeq" id="WP_132579522.1">
    <property type="nucleotide sequence ID" value="NZ_SMAJ01000001.1"/>
</dbReference>
<accession>A0A4R3MCI6</accession>
<dbReference type="Pfam" id="PF02826">
    <property type="entry name" value="2-Hacid_dh_C"/>
    <property type="match status" value="1"/>
</dbReference>
<sequence>MSFLYKSDPVRGAIWARLFTENAPDIPFFSWPDFGDPAKIRYLAAWQPPDKLATLFPNLEIVFSIGAGIDQFDFSTIPKHVHIVRMIEPGIAAGMVEYVMHAVLSVHLQSSLYAQQQGKKIWQAHETRRASSSRVGVMGLGVLGQSVLRRLGSFGFQCAGWSRSAHSIEGVACYAGDQERRPFLENVDILICLLPLTDSTRGILNKELFDALPKGAAIINVGRGGHLRNADLLAALDSGHLSAAILDVCEPEPLPPQHPFWGHPKIILTPHIASLTQPETAAMVTLDNIRRHQRGEPLKGVIDRALGY</sequence>
<feature type="domain" description="D-isomer specific 2-hydroxyacid dehydrogenase NAD-binding" evidence="3">
    <location>
        <begin position="103"/>
        <end position="273"/>
    </location>
</feature>
<proteinExistence type="predicted"/>
<dbReference type="InterPro" id="IPR036291">
    <property type="entry name" value="NAD(P)-bd_dom_sf"/>
</dbReference>
<keyword evidence="2" id="KW-0520">NAD</keyword>
<dbReference type="OrthoDB" id="9787219at2"/>